<gene>
    <name evidence="2" type="ORF">BT63DRAFT_11375</name>
</gene>
<feature type="domain" description="BTB" evidence="1">
    <location>
        <begin position="13"/>
        <end position="81"/>
    </location>
</feature>
<sequence length="164" mass="18573">MVDTHFARIITSGAFTFVVGKNKRPISFHPLAFSRHSPVMAAMIDDNVSQENYFANIQDIEEDDFFRFCQWAYTGNYTAPKSEPIGTLSNHFVRGGANASVNDKKSQGPKMYACKFPRCTYSSKRESNSKVSFPMSNHISSRHRMIQKTVAVLVILNGYHKTRP</sequence>
<name>A0A6A6UU75_9PEZI</name>
<keyword evidence="3" id="KW-1185">Reference proteome</keyword>
<evidence type="ECO:0000313" key="3">
    <source>
        <dbReference type="Proteomes" id="UP000799302"/>
    </source>
</evidence>
<evidence type="ECO:0000313" key="2">
    <source>
        <dbReference type="EMBL" id="KAF2674484.1"/>
    </source>
</evidence>
<reference evidence="2" key="1">
    <citation type="journal article" date="2020" name="Stud. Mycol.">
        <title>101 Dothideomycetes genomes: a test case for predicting lifestyles and emergence of pathogens.</title>
        <authorList>
            <person name="Haridas S."/>
            <person name="Albert R."/>
            <person name="Binder M."/>
            <person name="Bloem J."/>
            <person name="Labutti K."/>
            <person name="Salamov A."/>
            <person name="Andreopoulos B."/>
            <person name="Baker S."/>
            <person name="Barry K."/>
            <person name="Bills G."/>
            <person name="Bluhm B."/>
            <person name="Cannon C."/>
            <person name="Castanera R."/>
            <person name="Culley D."/>
            <person name="Daum C."/>
            <person name="Ezra D."/>
            <person name="Gonzalez J."/>
            <person name="Henrissat B."/>
            <person name="Kuo A."/>
            <person name="Liang C."/>
            <person name="Lipzen A."/>
            <person name="Lutzoni F."/>
            <person name="Magnuson J."/>
            <person name="Mondo S."/>
            <person name="Nolan M."/>
            <person name="Ohm R."/>
            <person name="Pangilinan J."/>
            <person name="Park H.-J."/>
            <person name="Ramirez L."/>
            <person name="Alfaro M."/>
            <person name="Sun H."/>
            <person name="Tritt A."/>
            <person name="Yoshinaga Y."/>
            <person name="Zwiers L.-H."/>
            <person name="Turgeon B."/>
            <person name="Goodwin S."/>
            <person name="Spatafora J."/>
            <person name="Crous P."/>
            <person name="Grigoriev I."/>
        </authorList>
    </citation>
    <scope>NUCLEOTIDE SEQUENCE</scope>
    <source>
        <strain evidence="2">CBS 115976</strain>
    </source>
</reference>
<dbReference type="Gene3D" id="3.30.710.10">
    <property type="entry name" value="Potassium Channel Kv1.1, Chain A"/>
    <property type="match status" value="1"/>
</dbReference>
<dbReference type="OrthoDB" id="9997739at2759"/>
<dbReference type="InterPro" id="IPR000210">
    <property type="entry name" value="BTB/POZ_dom"/>
</dbReference>
<organism evidence="2 3">
    <name type="scientific">Microthyrium microscopicum</name>
    <dbReference type="NCBI Taxonomy" id="703497"/>
    <lineage>
        <taxon>Eukaryota</taxon>
        <taxon>Fungi</taxon>
        <taxon>Dikarya</taxon>
        <taxon>Ascomycota</taxon>
        <taxon>Pezizomycotina</taxon>
        <taxon>Dothideomycetes</taxon>
        <taxon>Dothideomycetes incertae sedis</taxon>
        <taxon>Microthyriales</taxon>
        <taxon>Microthyriaceae</taxon>
        <taxon>Microthyrium</taxon>
    </lineage>
</organism>
<dbReference type="PROSITE" id="PS50097">
    <property type="entry name" value="BTB"/>
    <property type="match status" value="1"/>
</dbReference>
<dbReference type="AlphaFoldDB" id="A0A6A6UU75"/>
<protein>
    <recommendedName>
        <fullName evidence="1">BTB domain-containing protein</fullName>
    </recommendedName>
</protein>
<dbReference type="InterPro" id="IPR011333">
    <property type="entry name" value="SKP1/BTB/POZ_sf"/>
</dbReference>
<dbReference type="EMBL" id="MU004230">
    <property type="protein sequence ID" value="KAF2674484.1"/>
    <property type="molecule type" value="Genomic_DNA"/>
</dbReference>
<proteinExistence type="predicted"/>
<accession>A0A6A6UU75</accession>
<dbReference type="Proteomes" id="UP000799302">
    <property type="component" value="Unassembled WGS sequence"/>
</dbReference>
<evidence type="ECO:0000259" key="1">
    <source>
        <dbReference type="PROSITE" id="PS50097"/>
    </source>
</evidence>
<dbReference type="Pfam" id="PF00651">
    <property type="entry name" value="BTB"/>
    <property type="match status" value="1"/>
</dbReference>